<feature type="region of interest" description="Disordered" evidence="1">
    <location>
        <begin position="73"/>
        <end position="156"/>
    </location>
</feature>
<dbReference type="Proteomes" id="UP001472677">
    <property type="component" value="Unassembled WGS sequence"/>
</dbReference>
<gene>
    <name evidence="2" type="ORF">V6N12_065382</name>
</gene>
<comment type="caution">
    <text evidence="2">The sequence shown here is derived from an EMBL/GenBank/DDBJ whole genome shotgun (WGS) entry which is preliminary data.</text>
</comment>
<evidence type="ECO:0000313" key="2">
    <source>
        <dbReference type="EMBL" id="KAK8596903.1"/>
    </source>
</evidence>
<feature type="compositionally biased region" description="Basic and acidic residues" evidence="1">
    <location>
        <begin position="101"/>
        <end position="114"/>
    </location>
</feature>
<evidence type="ECO:0000313" key="3">
    <source>
        <dbReference type="Proteomes" id="UP001472677"/>
    </source>
</evidence>
<sequence length="156" mass="18265">MPNEWHTPLEVPGNRLPETGSRWKLLNVRGAWILRYNLKARSVDAKIGRATEEAKTRIDLTLVICRELSNLGRTQRQQNLKERSCSEAAPNEETQNEAEEDICREADTCRDSRPRQKRKPDKARDWIRIIPWTTQHQDHIENGPERPKEPDSKPMY</sequence>
<reference evidence="2 3" key="1">
    <citation type="journal article" date="2024" name="G3 (Bethesda)">
        <title>Genome assembly of Hibiscus sabdariffa L. provides insights into metabolisms of medicinal natural products.</title>
        <authorList>
            <person name="Kim T."/>
        </authorList>
    </citation>
    <scope>NUCLEOTIDE SEQUENCE [LARGE SCALE GENOMIC DNA]</scope>
    <source>
        <strain evidence="2">TK-2024</strain>
        <tissue evidence="2">Old leaves</tissue>
    </source>
</reference>
<name>A0ABR2G8V9_9ROSI</name>
<accession>A0ABR2G8V9</accession>
<protein>
    <submittedName>
        <fullName evidence="2">Uncharacterized protein</fullName>
    </submittedName>
</protein>
<organism evidence="2 3">
    <name type="scientific">Hibiscus sabdariffa</name>
    <name type="common">roselle</name>
    <dbReference type="NCBI Taxonomy" id="183260"/>
    <lineage>
        <taxon>Eukaryota</taxon>
        <taxon>Viridiplantae</taxon>
        <taxon>Streptophyta</taxon>
        <taxon>Embryophyta</taxon>
        <taxon>Tracheophyta</taxon>
        <taxon>Spermatophyta</taxon>
        <taxon>Magnoliopsida</taxon>
        <taxon>eudicotyledons</taxon>
        <taxon>Gunneridae</taxon>
        <taxon>Pentapetalae</taxon>
        <taxon>rosids</taxon>
        <taxon>malvids</taxon>
        <taxon>Malvales</taxon>
        <taxon>Malvaceae</taxon>
        <taxon>Malvoideae</taxon>
        <taxon>Hibiscus</taxon>
    </lineage>
</organism>
<feature type="compositionally biased region" description="Basic and acidic residues" evidence="1">
    <location>
        <begin position="136"/>
        <end position="156"/>
    </location>
</feature>
<dbReference type="EMBL" id="JBBPBM010000002">
    <property type="protein sequence ID" value="KAK8596903.1"/>
    <property type="molecule type" value="Genomic_DNA"/>
</dbReference>
<keyword evidence="3" id="KW-1185">Reference proteome</keyword>
<evidence type="ECO:0000256" key="1">
    <source>
        <dbReference type="SAM" id="MobiDB-lite"/>
    </source>
</evidence>
<proteinExistence type="predicted"/>